<reference evidence="4 5" key="1">
    <citation type="journal article" date="1998" name="Science">
        <title>Genome sequence of the nematode C. elegans: a platform for investigating biology.</title>
        <authorList>
            <consortium name="The C. elegans sequencing consortium"/>
            <person name="Sulson J.E."/>
            <person name="Waterston R."/>
        </authorList>
    </citation>
    <scope>NUCLEOTIDE SEQUENCE [LARGE SCALE GENOMIC DNA]</scope>
    <source>
        <strain evidence="4 5">Bristol N2</strain>
    </source>
</reference>
<dbReference type="CTD" id="259429"/>
<dbReference type="WormBase" id="F53C3.4">
    <property type="protein sequence ID" value="CE30143"/>
    <property type="gene ID" value="WBGene00018748"/>
</dbReference>
<dbReference type="EMBL" id="BX284602">
    <property type="protein sequence ID" value="CCD67673.1"/>
    <property type="molecule type" value="Genomic_DNA"/>
</dbReference>
<proteinExistence type="predicted"/>
<dbReference type="eggNOG" id="ENOG502TFUC">
    <property type="taxonomic scope" value="Eukaryota"/>
</dbReference>
<dbReference type="Bgee" id="WBGene00018748">
    <property type="expression patterns" value="Expressed in pharyngeal muscle cell (C elegans) and 3 other cell types or tissues"/>
</dbReference>
<keyword evidence="1" id="KW-0472">Membrane</keyword>
<gene>
    <name evidence="4" type="ORF">CELE_F53C3.4</name>
    <name evidence="4 6" type="ORF">F53C3.4</name>
</gene>
<dbReference type="Pfam" id="PF01705">
    <property type="entry name" value="CX"/>
    <property type="match status" value="1"/>
</dbReference>
<dbReference type="InParanoid" id="Q9TXT5"/>
<keyword evidence="5" id="KW-1185">Reference proteome</keyword>
<dbReference type="OrthoDB" id="5866190at2759"/>
<dbReference type="AlphaFoldDB" id="Q9TXT5"/>
<dbReference type="PANTHER" id="PTHR47520:SF6">
    <property type="entry name" value="CX DOMAIN-CONTAINING PROTEIN"/>
    <property type="match status" value="1"/>
</dbReference>
<organism evidence="4 5">
    <name type="scientific">Caenorhabditis elegans</name>
    <dbReference type="NCBI Taxonomy" id="6239"/>
    <lineage>
        <taxon>Eukaryota</taxon>
        <taxon>Metazoa</taxon>
        <taxon>Ecdysozoa</taxon>
        <taxon>Nematoda</taxon>
        <taxon>Chromadorea</taxon>
        <taxon>Rhabditida</taxon>
        <taxon>Rhabditina</taxon>
        <taxon>Rhabditomorpha</taxon>
        <taxon>Rhabditoidea</taxon>
        <taxon>Rhabditidae</taxon>
        <taxon>Peloderinae</taxon>
        <taxon>Caenorhabditis</taxon>
    </lineage>
</organism>
<dbReference type="UCSC" id="F53C3.4">
    <property type="organism name" value="c. elegans"/>
</dbReference>
<dbReference type="AGR" id="WB:WBGene00018748"/>
<protein>
    <submittedName>
        <fullName evidence="4">CX domain-containing protein</fullName>
    </submittedName>
</protein>
<name>Q9TXT5_CAEEL</name>
<evidence type="ECO:0000313" key="4">
    <source>
        <dbReference type="EMBL" id="CCD67673.1"/>
    </source>
</evidence>
<feature type="transmembrane region" description="Helical" evidence="1">
    <location>
        <begin position="149"/>
        <end position="169"/>
    </location>
</feature>
<dbReference type="KEGG" id="cel:CELE_F53C3.4"/>
<dbReference type="GeneID" id="259429"/>
<sequence>MSRLIWSFLLICSLLSKCLDARAFGGFGDNRNFRGGGRRYIASFRQNLFHIRSTAKLFSYSPITRTHVIISPASPIIYGDYHYYWEGHHVYTTQKPDKCDYQIIDKDKELRNITFANGTRPAIITFGCAEYTYCCGLECCTGLSQLEEGLFLIGVSLAVLFLAVITVLLDKCKKRTTKRFNLPRSTPEVQELTPSAPNATNKVTTLFKKVVSIFSSRVNYFTRI</sequence>
<dbReference type="HOGENOM" id="CLU_085172_1_0_1"/>
<feature type="signal peptide" evidence="2">
    <location>
        <begin position="1"/>
        <end position="21"/>
    </location>
</feature>
<evidence type="ECO:0000256" key="1">
    <source>
        <dbReference type="SAM" id="Phobius"/>
    </source>
</evidence>
<dbReference type="PhylomeDB" id="Q9TXT5"/>
<accession>Q9TXT5</accession>
<evidence type="ECO:0000259" key="3">
    <source>
        <dbReference type="Pfam" id="PF01705"/>
    </source>
</evidence>
<evidence type="ECO:0000313" key="6">
    <source>
        <dbReference type="WormBase" id="F53C3.4"/>
    </source>
</evidence>
<keyword evidence="1" id="KW-1133">Transmembrane helix</keyword>
<keyword evidence="2" id="KW-0732">Signal</keyword>
<feature type="chain" id="PRO_5004333971" evidence="2">
    <location>
        <begin position="22"/>
        <end position="224"/>
    </location>
</feature>
<dbReference type="FunCoup" id="Q9TXT5">
    <property type="interactions" value="2"/>
</dbReference>
<dbReference type="RefSeq" id="NP_494690.2">
    <property type="nucleotide sequence ID" value="NM_062289.5"/>
</dbReference>
<feature type="domain" description="CX" evidence="3">
    <location>
        <begin position="83"/>
        <end position="140"/>
    </location>
</feature>
<dbReference type="Proteomes" id="UP000001940">
    <property type="component" value="Chromosome II"/>
</dbReference>
<dbReference type="PANTHER" id="PTHR47520">
    <property type="entry name" value="CX DOMAIN-CONTAINING PROTEIN-RELATED"/>
    <property type="match status" value="1"/>
</dbReference>
<dbReference type="PaxDb" id="6239-F53C3.4"/>
<keyword evidence="1" id="KW-0812">Transmembrane</keyword>
<dbReference type="InterPro" id="IPR002619">
    <property type="entry name" value="CX"/>
</dbReference>
<evidence type="ECO:0000313" key="5">
    <source>
        <dbReference type="Proteomes" id="UP000001940"/>
    </source>
</evidence>
<evidence type="ECO:0000256" key="2">
    <source>
        <dbReference type="SAM" id="SignalP"/>
    </source>
</evidence>
<dbReference type="SMR" id="Q9TXT5"/>